<proteinExistence type="predicted"/>
<accession>A0A166EQB3</accession>
<name>A0A166EQB3_9AGAM</name>
<evidence type="ECO:0000313" key="2">
    <source>
        <dbReference type="EMBL" id="KZP15995.1"/>
    </source>
</evidence>
<evidence type="ECO:0000313" key="3">
    <source>
        <dbReference type="Proteomes" id="UP000076532"/>
    </source>
</evidence>
<keyword evidence="3" id="KW-1185">Reference proteome</keyword>
<dbReference type="Pfam" id="PF02786">
    <property type="entry name" value="CPSase_L_D2"/>
    <property type="match status" value="1"/>
</dbReference>
<protein>
    <recommendedName>
        <fullName evidence="1">Carbamoyl phosphate synthase ATP-binding domain-containing protein</fullName>
    </recommendedName>
</protein>
<sequence>MDEFREKRIEWAERRMYTRASYAWMSDLVLLGHSERPPRYLSKVLADRGDRDSHPPDCTVAVCTTYGTSNAAFPDEEGKLDGPSWFIHPVTLRARLNSLLPAPRRPNVTFLGPAGKLCASRGTRCPPNLQQIYMRLWSEIRYPLMIRALGGGGGRGMRVVSPQEGVEEALKRCMSDTQSGQFPSVKALSGPE</sequence>
<dbReference type="AlphaFoldDB" id="A0A166EQB3"/>
<dbReference type="InterPro" id="IPR005479">
    <property type="entry name" value="CPAse_ATP-bd"/>
</dbReference>
<feature type="domain" description="Carbamoyl phosphate synthase ATP-binding" evidence="1">
    <location>
        <begin position="121"/>
        <end position="178"/>
    </location>
</feature>
<dbReference type="EMBL" id="KV417598">
    <property type="protein sequence ID" value="KZP15995.1"/>
    <property type="molecule type" value="Genomic_DNA"/>
</dbReference>
<dbReference type="Gene3D" id="3.30.1490.20">
    <property type="entry name" value="ATP-grasp fold, A domain"/>
    <property type="match status" value="1"/>
</dbReference>
<organism evidence="2 3">
    <name type="scientific">Athelia psychrophila</name>
    <dbReference type="NCBI Taxonomy" id="1759441"/>
    <lineage>
        <taxon>Eukaryota</taxon>
        <taxon>Fungi</taxon>
        <taxon>Dikarya</taxon>
        <taxon>Basidiomycota</taxon>
        <taxon>Agaricomycotina</taxon>
        <taxon>Agaricomycetes</taxon>
        <taxon>Agaricomycetidae</taxon>
        <taxon>Atheliales</taxon>
        <taxon>Atheliaceae</taxon>
        <taxon>Athelia</taxon>
    </lineage>
</organism>
<evidence type="ECO:0000259" key="1">
    <source>
        <dbReference type="Pfam" id="PF02786"/>
    </source>
</evidence>
<dbReference type="InterPro" id="IPR013815">
    <property type="entry name" value="ATP_grasp_subdomain_1"/>
</dbReference>
<dbReference type="STRING" id="436010.A0A166EQB3"/>
<dbReference type="GO" id="GO:0005524">
    <property type="term" value="F:ATP binding"/>
    <property type="evidence" value="ECO:0007669"/>
    <property type="project" value="InterPro"/>
</dbReference>
<dbReference type="SUPFAM" id="SSF56059">
    <property type="entry name" value="Glutathione synthetase ATP-binding domain-like"/>
    <property type="match status" value="1"/>
</dbReference>
<dbReference type="Proteomes" id="UP000076532">
    <property type="component" value="Unassembled WGS sequence"/>
</dbReference>
<gene>
    <name evidence="2" type="ORF">FIBSPDRAFT_958342</name>
</gene>
<reference evidence="2 3" key="1">
    <citation type="journal article" date="2016" name="Mol. Biol. Evol.">
        <title>Comparative Genomics of Early-Diverging Mushroom-Forming Fungi Provides Insights into the Origins of Lignocellulose Decay Capabilities.</title>
        <authorList>
            <person name="Nagy L.G."/>
            <person name="Riley R."/>
            <person name="Tritt A."/>
            <person name="Adam C."/>
            <person name="Daum C."/>
            <person name="Floudas D."/>
            <person name="Sun H."/>
            <person name="Yadav J.S."/>
            <person name="Pangilinan J."/>
            <person name="Larsson K.H."/>
            <person name="Matsuura K."/>
            <person name="Barry K."/>
            <person name="Labutti K."/>
            <person name="Kuo R."/>
            <person name="Ohm R.A."/>
            <person name="Bhattacharya S.S."/>
            <person name="Shirouzu T."/>
            <person name="Yoshinaga Y."/>
            <person name="Martin F.M."/>
            <person name="Grigoriev I.V."/>
            <person name="Hibbett D.S."/>
        </authorList>
    </citation>
    <scope>NUCLEOTIDE SEQUENCE [LARGE SCALE GENOMIC DNA]</scope>
    <source>
        <strain evidence="2 3">CBS 109695</strain>
    </source>
</reference>